<evidence type="ECO:0000313" key="3">
    <source>
        <dbReference type="EMBL" id="OQR92677.1"/>
    </source>
</evidence>
<accession>A0A1V9Z438</accession>
<sequence length="602" mass="64873">MVEDSETRRLSIDSWTPPEQRAIIQFPFSMKIAVAFALTTTAFADHLRDAESAEVDVWGQCGGKSHNGDKTCTAGNSCKYINEWYSQCQPGSDSEVGVWGQCGGKNYNGATKCTNGNTCKSWNEWYSQCVPGASAPTTLAPPVQETSSPPLNWVQVEGVCYTRVDGDSDTATSGISSFEGCIIEANKRGKLYANWKDNVCTILSTVYTYTQDKGCKGAAKYDLSKWQCGGNIDFYGNDVGQSQTRFDRCLDSCSSFNDNGKKCNAVTWVRNPGQDLGTCFFKNFDDRNKRPNSNSLGAIARGQPSSLPILPASTMQLTLALSALAAVASANHYRHTESNLVDLWGQCGGKNYAGDTACTGGNTCKVINEWYSQCQPGGSNEIGVWGQCGGKNYNGATKCTAGNDCKAWNEWYSQCVPTAPATPSVPDNYVVSNGVCLLKCDGDTDETTTGITSFEACVTEANQRGRWNAVWDGKTCLVLSTVYSYKMDPSCKSAARYNSEKFTCTGNSDYYGSDIGNTQTRFSRCIDSCEYYTSGGKNCNAVTFVQNPGSKYGTCFFKSIDLSVKPVSNSYGGIACNRAGEIDLDAGGGCVPSAELRVGSTL</sequence>
<evidence type="ECO:0000259" key="2">
    <source>
        <dbReference type="PROSITE" id="PS51164"/>
    </source>
</evidence>
<dbReference type="InterPro" id="IPR035971">
    <property type="entry name" value="CBD_sf"/>
</dbReference>
<name>A0A1V9Z438_ACHHY</name>
<dbReference type="GO" id="GO:0005975">
    <property type="term" value="P:carbohydrate metabolic process"/>
    <property type="evidence" value="ECO:0007669"/>
    <property type="project" value="InterPro"/>
</dbReference>
<proteinExistence type="predicted"/>
<dbReference type="SUPFAM" id="SSF57180">
    <property type="entry name" value="Cellulose-binding domain"/>
    <property type="match status" value="4"/>
</dbReference>
<dbReference type="InterPro" id="IPR000254">
    <property type="entry name" value="CBD"/>
</dbReference>
<keyword evidence="1" id="KW-0732">Signal</keyword>
<keyword evidence="4" id="KW-1185">Reference proteome</keyword>
<feature type="domain" description="CBM1" evidence="2">
    <location>
        <begin position="94"/>
        <end position="130"/>
    </location>
</feature>
<dbReference type="GO" id="GO:0030248">
    <property type="term" value="F:cellulose binding"/>
    <property type="evidence" value="ECO:0007669"/>
    <property type="project" value="InterPro"/>
</dbReference>
<feature type="domain" description="CBM1" evidence="2">
    <location>
        <begin position="339"/>
        <end position="375"/>
    </location>
</feature>
<evidence type="ECO:0000256" key="1">
    <source>
        <dbReference type="ARBA" id="ARBA00022729"/>
    </source>
</evidence>
<dbReference type="GO" id="GO:0005576">
    <property type="term" value="C:extracellular region"/>
    <property type="evidence" value="ECO:0007669"/>
    <property type="project" value="InterPro"/>
</dbReference>
<reference evidence="3 4" key="1">
    <citation type="journal article" date="2014" name="Genome Biol. Evol.">
        <title>The secreted proteins of Achlya hypogyna and Thraustotheca clavata identify the ancestral oomycete secretome and reveal gene acquisitions by horizontal gene transfer.</title>
        <authorList>
            <person name="Misner I."/>
            <person name="Blouin N."/>
            <person name="Leonard G."/>
            <person name="Richards T.A."/>
            <person name="Lane C.E."/>
        </authorList>
    </citation>
    <scope>NUCLEOTIDE SEQUENCE [LARGE SCALE GENOMIC DNA]</scope>
    <source>
        <strain evidence="3 4">ATCC 48635</strain>
    </source>
</reference>
<comment type="caution">
    <text evidence="3">The sequence shown here is derived from an EMBL/GenBank/DDBJ whole genome shotgun (WGS) entry which is preliminary data.</text>
</comment>
<dbReference type="SMART" id="SM00236">
    <property type="entry name" value="fCBD"/>
    <property type="match status" value="4"/>
</dbReference>
<dbReference type="Proteomes" id="UP000243579">
    <property type="component" value="Unassembled WGS sequence"/>
</dbReference>
<dbReference type="STRING" id="1202772.A0A1V9Z438"/>
<protein>
    <recommendedName>
        <fullName evidence="2">CBM1 domain-containing protein</fullName>
    </recommendedName>
</protein>
<feature type="domain" description="CBM1" evidence="2">
    <location>
        <begin position="380"/>
        <end position="416"/>
    </location>
</feature>
<dbReference type="OrthoDB" id="119312at2759"/>
<organism evidence="3 4">
    <name type="scientific">Achlya hypogyna</name>
    <name type="common">Oomycete</name>
    <name type="synonym">Protoachlya hypogyna</name>
    <dbReference type="NCBI Taxonomy" id="1202772"/>
    <lineage>
        <taxon>Eukaryota</taxon>
        <taxon>Sar</taxon>
        <taxon>Stramenopiles</taxon>
        <taxon>Oomycota</taxon>
        <taxon>Saprolegniomycetes</taxon>
        <taxon>Saprolegniales</taxon>
        <taxon>Achlyaceae</taxon>
        <taxon>Achlya</taxon>
    </lineage>
</organism>
<dbReference type="Pfam" id="PF00734">
    <property type="entry name" value="CBM_1"/>
    <property type="match status" value="4"/>
</dbReference>
<dbReference type="AlphaFoldDB" id="A0A1V9Z438"/>
<feature type="domain" description="CBM1" evidence="2">
    <location>
        <begin position="53"/>
        <end position="89"/>
    </location>
</feature>
<dbReference type="PROSITE" id="PS00562">
    <property type="entry name" value="CBM1_1"/>
    <property type="match status" value="4"/>
</dbReference>
<dbReference type="EMBL" id="JNBR01000447">
    <property type="protein sequence ID" value="OQR92677.1"/>
    <property type="molecule type" value="Genomic_DNA"/>
</dbReference>
<gene>
    <name evidence="3" type="ORF">ACHHYP_03344</name>
</gene>
<evidence type="ECO:0000313" key="4">
    <source>
        <dbReference type="Proteomes" id="UP000243579"/>
    </source>
</evidence>
<dbReference type="PROSITE" id="PS51164">
    <property type="entry name" value="CBM1_2"/>
    <property type="match status" value="4"/>
</dbReference>